<evidence type="ECO:0000256" key="4">
    <source>
        <dbReference type="ARBA" id="ARBA00022840"/>
    </source>
</evidence>
<feature type="non-terminal residue" evidence="7">
    <location>
        <position position="172"/>
    </location>
</feature>
<gene>
    <name evidence="7" type="ORF">ACFQ07_04545</name>
</gene>
<dbReference type="Gene3D" id="3.40.50.300">
    <property type="entry name" value="P-loop containing nucleotide triphosphate hydrolases"/>
    <property type="match status" value="1"/>
</dbReference>
<protein>
    <submittedName>
        <fullName evidence="7">UvrD-helicase domain-containing protein</fullName>
    </submittedName>
</protein>
<comment type="caution">
    <text evidence="5">Lacks conserved residue(s) required for the propagation of feature annotation.</text>
</comment>
<keyword evidence="2 5" id="KW-0378">Hydrolase</keyword>
<evidence type="ECO:0000256" key="3">
    <source>
        <dbReference type="ARBA" id="ARBA00022806"/>
    </source>
</evidence>
<dbReference type="CDD" id="cd17932">
    <property type="entry name" value="DEXQc_UvrD"/>
    <property type="match status" value="1"/>
</dbReference>
<feature type="non-terminal residue" evidence="7">
    <location>
        <position position="1"/>
    </location>
</feature>
<evidence type="ECO:0000313" key="8">
    <source>
        <dbReference type="Proteomes" id="UP001597083"/>
    </source>
</evidence>
<dbReference type="InterPro" id="IPR014016">
    <property type="entry name" value="UvrD-like_ATP-bd"/>
</dbReference>
<proteinExistence type="predicted"/>
<keyword evidence="4 5" id="KW-0067">ATP-binding</keyword>
<evidence type="ECO:0000256" key="2">
    <source>
        <dbReference type="ARBA" id="ARBA00022801"/>
    </source>
</evidence>
<accession>A0ABW3CAH6</accession>
<feature type="domain" description="UvrD-like helicase ATP-binding" evidence="6">
    <location>
        <begin position="1"/>
        <end position="122"/>
    </location>
</feature>
<keyword evidence="8" id="KW-1185">Reference proteome</keyword>
<dbReference type="EMBL" id="JBHTIR010000505">
    <property type="protein sequence ID" value="MFD0851473.1"/>
    <property type="molecule type" value="Genomic_DNA"/>
</dbReference>
<comment type="caution">
    <text evidence="7">The sequence shown here is derived from an EMBL/GenBank/DDBJ whole genome shotgun (WGS) entry which is preliminary data.</text>
</comment>
<dbReference type="SUPFAM" id="SSF52540">
    <property type="entry name" value="P-loop containing nucleoside triphosphate hydrolases"/>
    <property type="match status" value="1"/>
</dbReference>
<organism evidence="7 8">
    <name type="scientific">Actinomadura adrarensis</name>
    <dbReference type="NCBI Taxonomy" id="1819600"/>
    <lineage>
        <taxon>Bacteria</taxon>
        <taxon>Bacillati</taxon>
        <taxon>Actinomycetota</taxon>
        <taxon>Actinomycetes</taxon>
        <taxon>Streptosporangiales</taxon>
        <taxon>Thermomonosporaceae</taxon>
        <taxon>Actinomadura</taxon>
    </lineage>
</organism>
<dbReference type="PROSITE" id="PS51198">
    <property type="entry name" value="UVRD_HELICASE_ATP_BIND"/>
    <property type="match status" value="1"/>
</dbReference>
<dbReference type="PANTHER" id="PTHR11070">
    <property type="entry name" value="UVRD / RECB / PCRA DNA HELICASE FAMILY MEMBER"/>
    <property type="match status" value="1"/>
</dbReference>
<name>A0ABW3CAH6_9ACTN</name>
<dbReference type="InterPro" id="IPR000212">
    <property type="entry name" value="DNA_helicase_UvrD/REP"/>
</dbReference>
<dbReference type="PANTHER" id="PTHR11070:SF69">
    <property type="entry name" value="ATP-DEPENDENT DNA HELICASE UVRD2"/>
    <property type="match status" value="1"/>
</dbReference>
<reference evidence="8" key="1">
    <citation type="journal article" date="2019" name="Int. J. Syst. Evol. Microbiol.">
        <title>The Global Catalogue of Microorganisms (GCM) 10K type strain sequencing project: providing services to taxonomists for standard genome sequencing and annotation.</title>
        <authorList>
            <consortium name="The Broad Institute Genomics Platform"/>
            <consortium name="The Broad Institute Genome Sequencing Center for Infectious Disease"/>
            <person name="Wu L."/>
            <person name="Ma J."/>
        </authorList>
    </citation>
    <scope>NUCLEOTIDE SEQUENCE [LARGE SCALE GENOMIC DNA]</scope>
    <source>
        <strain evidence="8">JCM 31696</strain>
    </source>
</reference>
<dbReference type="InterPro" id="IPR027417">
    <property type="entry name" value="P-loop_NTPase"/>
</dbReference>
<keyword evidence="1 5" id="KW-0547">Nucleotide-binding</keyword>
<sequence length="172" mass="19721">ADVVDIARVYAMYETLRRERNLLDFEGMLELTVAVLTEHREVAAQFREQYRHFVVDEFQDVNPLQKMLLDVWLGDRDDLCVVGDPNQTIYSFTGASPSYLLDFTREHPDAKVVKLVRDYRSTDQVVRLANGVIGQARGKAAQRFRLELIAQRPGGPEPVFNEYDDEVAEADD</sequence>
<evidence type="ECO:0000259" key="6">
    <source>
        <dbReference type="PROSITE" id="PS51198"/>
    </source>
</evidence>
<keyword evidence="3 5" id="KW-0347">Helicase</keyword>
<dbReference type="Proteomes" id="UP001597083">
    <property type="component" value="Unassembled WGS sequence"/>
</dbReference>
<dbReference type="Pfam" id="PF00580">
    <property type="entry name" value="UvrD-helicase"/>
    <property type="match status" value="1"/>
</dbReference>
<evidence type="ECO:0000256" key="1">
    <source>
        <dbReference type="ARBA" id="ARBA00022741"/>
    </source>
</evidence>
<evidence type="ECO:0000313" key="7">
    <source>
        <dbReference type="EMBL" id="MFD0851473.1"/>
    </source>
</evidence>
<evidence type="ECO:0000256" key="5">
    <source>
        <dbReference type="PROSITE-ProRule" id="PRU00560"/>
    </source>
</evidence>